<evidence type="ECO:0000313" key="4">
    <source>
        <dbReference type="Proteomes" id="UP000214646"/>
    </source>
</evidence>
<dbReference type="RefSeq" id="WP_088259299.1">
    <property type="nucleotide sequence ID" value="NZ_NIDE01000017.1"/>
</dbReference>
<feature type="transmembrane region" description="Helical" evidence="2">
    <location>
        <begin position="12"/>
        <end position="35"/>
    </location>
</feature>
<dbReference type="Proteomes" id="UP000214646">
    <property type="component" value="Unassembled WGS sequence"/>
</dbReference>
<keyword evidence="2" id="KW-0812">Transmembrane</keyword>
<proteinExistence type="predicted"/>
<reference evidence="4" key="1">
    <citation type="submission" date="2017-06" db="EMBL/GenBank/DDBJ databases">
        <title>Genome analysis of Fimbriiglobus ruber SP5, the first member of the order Planctomycetales with confirmed chitinolytic capability.</title>
        <authorList>
            <person name="Ravin N.V."/>
            <person name="Rakitin A.L."/>
            <person name="Ivanova A.A."/>
            <person name="Beletsky A.V."/>
            <person name="Kulichevskaya I.S."/>
            <person name="Mardanov A.V."/>
            <person name="Dedysh S.N."/>
        </authorList>
    </citation>
    <scope>NUCLEOTIDE SEQUENCE [LARGE SCALE GENOMIC DNA]</scope>
    <source>
        <strain evidence="4">SP5</strain>
    </source>
</reference>
<evidence type="ECO:0000256" key="2">
    <source>
        <dbReference type="SAM" id="Phobius"/>
    </source>
</evidence>
<sequence>MRFTLIRILKHGLPAAAMLALIGFLMGELAGMFVAGNTRPRVGVDPDARAAAVEPDGRQVAQVLRIRLPILMAACGLSVVATFELLNWFWRGQAAPPKPTLAVPSERETEMLLNELLRRAEADRAAKAQAMIDTSMMTPPPVDLTHCDDAVELAAPCPESAATDNSPVPVPHDATAHRA</sequence>
<keyword evidence="4" id="KW-1185">Reference proteome</keyword>
<gene>
    <name evidence="3" type="ORF">FRUB_08827</name>
</gene>
<feature type="transmembrane region" description="Helical" evidence="2">
    <location>
        <begin position="70"/>
        <end position="90"/>
    </location>
</feature>
<evidence type="ECO:0000256" key="1">
    <source>
        <dbReference type="SAM" id="MobiDB-lite"/>
    </source>
</evidence>
<dbReference type="EMBL" id="NIDE01000017">
    <property type="protein sequence ID" value="OWK36264.1"/>
    <property type="molecule type" value="Genomic_DNA"/>
</dbReference>
<evidence type="ECO:0000313" key="3">
    <source>
        <dbReference type="EMBL" id="OWK36264.1"/>
    </source>
</evidence>
<accession>A0A225D9C7</accession>
<comment type="caution">
    <text evidence="3">The sequence shown here is derived from an EMBL/GenBank/DDBJ whole genome shotgun (WGS) entry which is preliminary data.</text>
</comment>
<feature type="region of interest" description="Disordered" evidence="1">
    <location>
        <begin position="159"/>
        <end position="179"/>
    </location>
</feature>
<keyword evidence="2" id="KW-1133">Transmembrane helix</keyword>
<organism evidence="3 4">
    <name type="scientific">Fimbriiglobus ruber</name>
    <dbReference type="NCBI Taxonomy" id="1908690"/>
    <lineage>
        <taxon>Bacteria</taxon>
        <taxon>Pseudomonadati</taxon>
        <taxon>Planctomycetota</taxon>
        <taxon>Planctomycetia</taxon>
        <taxon>Gemmatales</taxon>
        <taxon>Gemmataceae</taxon>
        <taxon>Fimbriiglobus</taxon>
    </lineage>
</organism>
<protein>
    <submittedName>
        <fullName evidence="3">Uncharacterized protein</fullName>
    </submittedName>
</protein>
<dbReference type="AlphaFoldDB" id="A0A225D9C7"/>
<name>A0A225D9C7_9BACT</name>
<keyword evidence="2" id="KW-0472">Membrane</keyword>